<evidence type="ECO:0000313" key="1">
    <source>
        <dbReference type="EMBL" id="AZQ64412.1"/>
    </source>
</evidence>
<keyword evidence="1" id="KW-0808">Transferase</keyword>
<gene>
    <name evidence="1" type="ORF">EI427_20005</name>
</gene>
<dbReference type="Gene3D" id="3.40.630.30">
    <property type="match status" value="1"/>
</dbReference>
<protein>
    <submittedName>
        <fullName evidence="1">GNAT family N-acetyltransferase</fullName>
    </submittedName>
</protein>
<sequence>MGKEFIIKRYSEDDKDRWNNFNERCVQQHFFFNRNYMDYHKERFSDFSLIIEDKNKNILALFPANLSDNKIYSHQGLTFGGLLYLPRTFVQKVIDILSSIEAFYTTFYIEKIIYKAIPHIYKVEQAEEDLYALFKNGWKLVRRDFSSLIVSTKEWIPDRSRLKNNKIAIKNNIELKESTDLLSFWNLLSNNLQARHGVNPTHTFEEMQLLSEYFSNNIKLIGAFSNNKMLAGAVIFLTDHVMKIQYSVNSDKGRKIKALDALFTELIKMNQTDFLDFGHSCESNGSYLNEGLARFKYNFNAEGLVFDTYEKSL</sequence>
<dbReference type="RefSeq" id="WP_126618075.1">
    <property type="nucleotide sequence ID" value="NZ_CP034562.1"/>
</dbReference>
<reference evidence="1 2" key="1">
    <citation type="submission" date="2018-12" db="EMBL/GenBank/DDBJ databases">
        <title>Flammeovirga pectinis sp. nov., isolated from the gut of the Korean scallop, Patinopecten yessoensis.</title>
        <authorList>
            <person name="Bae J.-W."/>
            <person name="Jeong Y.-S."/>
            <person name="Kang W."/>
        </authorList>
    </citation>
    <scope>NUCLEOTIDE SEQUENCE [LARGE SCALE GENOMIC DNA]</scope>
    <source>
        <strain evidence="1 2">L12M1</strain>
    </source>
</reference>
<organism evidence="1 2">
    <name type="scientific">Flammeovirga pectinis</name>
    <dbReference type="NCBI Taxonomy" id="2494373"/>
    <lineage>
        <taxon>Bacteria</taxon>
        <taxon>Pseudomonadati</taxon>
        <taxon>Bacteroidota</taxon>
        <taxon>Cytophagia</taxon>
        <taxon>Cytophagales</taxon>
        <taxon>Flammeovirgaceae</taxon>
        <taxon>Flammeovirga</taxon>
    </lineage>
</organism>
<evidence type="ECO:0000313" key="2">
    <source>
        <dbReference type="Proteomes" id="UP000267268"/>
    </source>
</evidence>
<dbReference type="GO" id="GO:0016740">
    <property type="term" value="F:transferase activity"/>
    <property type="evidence" value="ECO:0007669"/>
    <property type="project" value="UniProtKB-KW"/>
</dbReference>
<dbReference type="SUPFAM" id="SSF55729">
    <property type="entry name" value="Acyl-CoA N-acyltransferases (Nat)"/>
    <property type="match status" value="1"/>
</dbReference>
<dbReference type="OrthoDB" id="9808687at2"/>
<proteinExistence type="predicted"/>
<dbReference type="KEGG" id="fll:EI427_20005"/>
<keyword evidence="2" id="KW-1185">Reference proteome</keyword>
<dbReference type="Proteomes" id="UP000267268">
    <property type="component" value="Chromosome 1"/>
</dbReference>
<name>A0A3S9P8N6_9BACT</name>
<dbReference type="InterPro" id="IPR016181">
    <property type="entry name" value="Acyl_CoA_acyltransferase"/>
</dbReference>
<dbReference type="AlphaFoldDB" id="A0A3S9P8N6"/>
<dbReference type="EMBL" id="CP034562">
    <property type="protein sequence ID" value="AZQ64412.1"/>
    <property type="molecule type" value="Genomic_DNA"/>
</dbReference>
<accession>A0A3S9P8N6</accession>